<dbReference type="SMART" id="SM00128">
    <property type="entry name" value="IPPc"/>
    <property type="match status" value="1"/>
</dbReference>
<dbReference type="InterPro" id="IPR000198">
    <property type="entry name" value="RhoGAP_dom"/>
</dbReference>
<comment type="caution">
    <text evidence="9">The sequence shown here is derived from an EMBL/GenBank/DDBJ whole genome shotgun (WGS) entry which is preliminary data.</text>
</comment>
<feature type="region of interest" description="Disordered" evidence="5">
    <location>
        <begin position="816"/>
        <end position="857"/>
    </location>
</feature>
<dbReference type="Pfam" id="PF22669">
    <property type="entry name" value="Exo_endo_phos2"/>
    <property type="match status" value="1"/>
</dbReference>
<evidence type="ECO:0000313" key="10">
    <source>
        <dbReference type="Proteomes" id="UP000317494"/>
    </source>
</evidence>
<evidence type="ECO:0000256" key="2">
    <source>
        <dbReference type="ARBA" id="ARBA00004580"/>
    </source>
</evidence>
<feature type="compositionally biased region" description="Low complexity" evidence="5">
    <location>
        <begin position="844"/>
        <end position="857"/>
    </location>
</feature>
<dbReference type="SUPFAM" id="SSF56219">
    <property type="entry name" value="DNase I-like"/>
    <property type="match status" value="1"/>
</dbReference>
<feature type="domain" description="Rho-GAP" evidence="7">
    <location>
        <begin position="759"/>
        <end position="1076"/>
    </location>
</feature>
<dbReference type="STRING" id="286115.A0A507D3E5"/>
<organism evidence="9 11">
    <name type="scientific">Synchytrium endobioticum</name>
    <dbReference type="NCBI Taxonomy" id="286115"/>
    <lineage>
        <taxon>Eukaryota</taxon>
        <taxon>Fungi</taxon>
        <taxon>Fungi incertae sedis</taxon>
        <taxon>Chytridiomycota</taxon>
        <taxon>Chytridiomycota incertae sedis</taxon>
        <taxon>Chytridiomycetes</taxon>
        <taxon>Synchytriales</taxon>
        <taxon>Synchytriaceae</taxon>
        <taxon>Synchytrium</taxon>
    </lineage>
</organism>
<dbReference type="Gene3D" id="3.60.10.10">
    <property type="entry name" value="Endonuclease/exonuclease/phosphatase"/>
    <property type="match status" value="1"/>
</dbReference>
<dbReference type="PANTHER" id="PTHR11200">
    <property type="entry name" value="INOSITOL 5-PHOSPHATASE"/>
    <property type="match status" value="1"/>
</dbReference>
<evidence type="ECO:0000313" key="11">
    <source>
        <dbReference type="Proteomes" id="UP000320475"/>
    </source>
</evidence>
<dbReference type="EMBL" id="QEAM01000118">
    <property type="protein sequence ID" value="TPX46019.1"/>
    <property type="molecule type" value="Genomic_DNA"/>
</dbReference>
<dbReference type="Gene3D" id="1.10.555.10">
    <property type="entry name" value="Rho GTPase activation protein"/>
    <property type="match status" value="1"/>
</dbReference>
<reference evidence="10 11" key="1">
    <citation type="journal article" date="2019" name="Sci. Rep.">
        <title>Comparative genomics of chytrid fungi reveal insights into the obligate biotrophic and pathogenic lifestyle of Synchytrium endobioticum.</title>
        <authorList>
            <person name="van de Vossenberg B.T.L.H."/>
            <person name="Warris S."/>
            <person name="Nguyen H.D.T."/>
            <person name="van Gent-Pelzer M.P.E."/>
            <person name="Joly D.L."/>
            <person name="van de Geest H.C."/>
            <person name="Bonants P.J.M."/>
            <person name="Smith D.S."/>
            <person name="Levesque C.A."/>
            <person name="van der Lee T.A.J."/>
        </authorList>
    </citation>
    <scope>NUCLEOTIDE SEQUENCE [LARGE SCALE GENOMIC DNA]</scope>
    <source>
        <strain evidence="9 11">LEV6574</strain>
        <strain evidence="8 10">MB42</strain>
    </source>
</reference>
<dbReference type="Proteomes" id="UP000317494">
    <property type="component" value="Unassembled WGS sequence"/>
</dbReference>
<keyword evidence="3" id="KW-0967">Endosome</keyword>
<dbReference type="AlphaFoldDB" id="A0A507D3E5"/>
<feature type="region of interest" description="Disordered" evidence="5">
    <location>
        <begin position="873"/>
        <end position="894"/>
    </location>
</feature>
<evidence type="ECO:0000313" key="8">
    <source>
        <dbReference type="EMBL" id="TPX41049.1"/>
    </source>
</evidence>
<evidence type="ECO:0000256" key="5">
    <source>
        <dbReference type="SAM" id="MobiDB-lite"/>
    </source>
</evidence>
<accession>A0A507D3E5</accession>
<keyword evidence="10" id="KW-1185">Reference proteome</keyword>
<feature type="domain" description="Inositol polyphosphate-related phosphatase" evidence="6">
    <location>
        <begin position="219"/>
        <end position="554"/>
    </location>
</feature>
<evidence type="ECO:0008006" key="12">
    <source>
        <dbReference type="Google" id="ProtNLM"/>
    </source>
</evidence>
<evidence type="ECO:0000256" key="1">
    <source>
        <dbReference type="ARBA" id="ARBA00004146"/>
    </source>
</evidence>
<dbReference type="InterPro" id="IPR008936">
    <property type="entry name" value="Rho_GTPase_activation_prot"/>
</dbReference>
<dbReference type="InterPro" id="IPR013783">
    <property type="entry name" value="Ig-like_fold"/>
</dbReference>
<dbReference type="InterPro" id="IPR000300">
    <property type="entry name" value="IPPc"/>
</dbReference>
<evidence type="ECO:0000256" key="3">
    <source>
        <dbReference type="ARBA" id="ARBA00022753"/>
    </source>
</evidence>
<dbReference type="OrthoDB" id="7862313at2759"/>
<dbReference type="Pfam" id="PF21310">
    <property type="entry name" value="OCRL-like_ASH"/>
    <property type="match status" value="1"/>
</dbReference>
<protein>
    <recommendedName>
        <fullName evidence="12">Rho-GAP domain-containing protein</fullName>
    </recommendedName>
</protein>
<name>A0A507D3E5_9FUNG</name>
<dbReference type="GO" id="GO:0007165">
    <property type="term" value="P:signal transduction"/>
    <property type="evidence" value="ECO:0007669"/>
    <property type="project" value="InterPro"/>
</dbReference>
<dbReference type="EMBL" id="QEAN01000288">
    <property type="protein sequence ID" value="TPX41049.1"/>
    <property type="molecule type" value="Genomic_DNA"/>
</dbReference>
<evidence type="ECO:0000256" key="4">
    <source>
        <dbReference type="ARBA" id="ARBA00023329"/>
    </source>
</evidence>
<evidence type="ECO:0000313" key="9">
    <source>
        <dbReference type="EMBL" id="TPX46019.1"/>
    </source>
</evidence>
<dbReference type="InterPro" id="IPR046985">
    <property type="entry name" value="IP5"/>
</dbReference>
<dbReference type="GO" id="GO:0046856">
    <property type="term" value="P:phosphatidylinositol dephosphorylation"/>
    <property type="evidence" value="ECO:0007669"/>
    <property type="project" value="InterPro"/>
</dbReference>
<sequence length="1113" mass="122869">MQDVLSSLLRPTESCKTSAEILYVKKNGDRRRRLVAIISKGDEACVFVLKATKSNGLDPAATSPSSSLHIIIPVYEGFQLGVSQRKPVNLDEGGPKPAAKPGYIIKLAMAKQEVRLETHSLDTLHQLLVELKNAMTTASEKHYNSNTNSHEWVKYYEQLHESTTNQVDNKMPANVDSKVAANPFIAEDGATDHVSTKSIKEAWIARELRARESLFSSYSPITVFVGTWNVCGRPNTESLAPWLSAEKDEPDLYVVGLQEMDLSTEAYLVADPTRGDAWSAAILNGLGDKKGLYSKVASKQLVGMLIVMFAKNTILSLIQEATAESVACGILGMLGNKGATGIRIRIRDSYLCFANTHLASDVNMVDRRNADYADVCRRLAFPLPADMKIHSDWSNKHPWVSNIFDAMGSSGGPGRASLSFFDADHQIWFGDLNYRLTRPDEEVRRLVTDQNWEQLFKCDQLTSERRSRRAFGSFEEAAIAFPPSYKYDIGTSNYDSSEKKRAPAWCDRILWFRNPLHESNDWISCSSYKACVDLMNSDHKPVSALLSMQIRTIDKHKFEDAHAEIVRELDKLENESIPDVGFLDESQDVLSFGDIKFGIPVTKSILLKNKGKVVAQWRFVPKTGDVSYAKSWMRIKPPSAVMLPGDVINVDLTMLVDTPAAPALNRGDDVLDDVLIIHVVNGADKFVAVGGTWHPSCFGVDLDVLTGISNGVRRVGVAGVKKAILETSRTRHDRGNSADLEKVSETLSVDGNMSQTLDSLVPVEVRKLVEFLKRCGWLYSKELFVISEKAPELTSYLRECLDLGFDFDINALSAEVAPTDQETPSERDREVASNVDNTTLQPHDAVSSSDASDAGSTSCEKIDVTEAVLEEATAVTSNHETSDNAKGLEPLRPPPAPESYGIRAVVLSAADTLLYLVRSLPSPVMPEQYWQQIIEEGYRSPEAARRVLTSFPNEHPYEYATWSYLIRFLRTLSAARGDTNPQELADVFGPVLIKIPKKQSRISGTIPSLANSAIAHSHSSTQASKSTYSLAKTTMMGLWNSWSTASTSSAGESRVLYRKSIGNLIGAIEFSLTEVDARRRQFMMHCLIESHSGRNSSSSPTGNDGIIVMQSVS</sequence>
<dbReference type="InterPro" id="IPR036691">
    <property type="entry name" value="Endo/exonu/phosph_ase_sf"/>
</dbReference>
<dbReference type="GO" id="GO:0031901">
    <property type="term" value="C:early endosome membrane"/>
    <property type="evidence" value="ECO:0007669"/>
    <property type="project" value="UniProtKB-SubCell"/>
</dbReference>
<evidence type="ECO:0000259" key="6">
    <source>
        <dbReference type="SMART" id="SM00128"/>
    </source>
</evidence>
<dbReference type="Pfam" id="PF00620">
    <property type="entry name" value="RhoGAP"/>
    <property type="match status" value="1"/>
</dbReference>
<dbReference type="SUPFAM" id="SSF48350">
    <property type="entry name" value="GTPase activation domain, GAP"/>
    <property type="match status" value="1"/>
</dbReference>
<evidence type="ECO:0000259" key="7">
    <source>
        <dbReference type="SMART" id="SM00324"/>
    </source>
</evidence>
<keyword evidence="4" id="KW-0968">Cytoplasmic vesicle</keyword>
<dbReference type="InterPro" id="IPR048869">
    <property type="entry name" value="OCRL-1_2_ASH"/>
</dbReference>
<dbReference type="Proteomes" id="UP000320475">
    <property type="component" value="Unassembled WGS sequence"/>
</dbReference>
<gene>
    <name evidence="9" type="ORF">SeLEV6574_g03488</name>
    <name evidence="8" type="ORF">SeMB42_g05759</name>
</gene>
<dbReference type="GO" id="GO:0004439">
    <property type="term" value="F:phosphatidylinositol-4,5-bisphosphate 5-phosphatase activity"/>
    <property type="evidence" value="ECO:0007669"/>
    <property type="project" value="TreeGrafter"/>
</dbReference>
<comment type="subcellular location">
    <subcellularLocation>
        <location evidence="2">Cytoplasmic vesicle</location>
        <location evidence="2">Phagosome membrane</location>
    </subcellularLocation>
    <subcellularLocation>
        <location evidence="1">Early endosome membrane</location>
    </subcellularLocation>
</comment>
<dbReference type="Gene3D" id="2.60.40.10">
    <property type="entry name" value="Immunoglobulins"/>
    <property type="match status" value="1"/>
</dbReference>
<dbReference type="PANTHER" id="PTHR11200:SF300">
    <property type="entry name" value="TYPE II INOSITOL 1,4,5-TRISPHOSPHATE 5-PHOSPHATASE"/>
    <property type="match status" value="1"/>
</dbReference>
<dbReference type="VEuPathDB" id="FungiDB:SeMB42_g05759"/>
<dbReference type="SMART" id="SM00324">
    <property type="entry name" value="RhoGAP"/>
    <property type="match status" value="1"/>
</dbReference>
<proteinExistence type="predicted"/>